<keyword evidence="1" id="KW-0472">Membrane</keyword>
<keyword evidence="1" id="KW-0812">Transmembrane</keyword>
<keyword evidence="2" id="KW-1185">Reference proteome</keyword>
<name>A0A1I7TID2_9PELO</name>
<evidence type="ECO:0000256" key="1">
    <source>
        <dbReference type="SAM" id="Phobius"/>
    </source>
</evidence>
<evidence type="ECO:0000313" key="3">
    <source>
        <dbReference type="WBParaSite" id="Csp11.Scaffold622.g6227.t1"/>
    </source>
</evidence>
<evidence type="ECO:0000313" key="2">
    <source>
        <dbReference type="Proteomes" id="UP000095282"/>
    </source>
</evidence>
<accession>A0A1I7TID2</accession>
<organism evidence="2 3">
    <name type="scientific">Caenorhabditis tropicalis</name>
    <dbReference type="NCBI Taxonomy" id="1561998"/>
    <lineage>
        <taxon>Eukaryota</taxon>
        <taxon>Metazoa</taxon>
        <taxon>Ecdysozoa</taxon>
        <taxon>Nematoda</taxon>
        <taxon>Chromadorea</taxon>
        <taxon>Rhabditida</taxon>
        <taxon>Rhabditina</taxon>
        <taxon>Rhabditomorpha</taxon>
        <taxon>Rhabditoidea</taxon>
        <taxon>Rhabditidae</taxon>
        <taxon>Peloderinae</taxon>
        <taxon>Caenorhabditis</taxon>
    </lineage>
</organism>
<reference evidence="3" key="1">
    <citation type="submission" date="2016-11" db="UniProtKB">
        <authorList>
            <consortium name="WormBaseParasite"/>
        </authorList>
    </citation>
    <scope>IDENTIFICATION</scope>
</reference>
<dbReference type="WBParaSite" id="Csp11.Scaffold622.g6227.t1">
    <property type="protein sequence ID" value="Csp11.Scaffold622.g6227.t1"/>
    <property type="gene ID" value="Csp11.Scaffold622.g6227"/>
</dbReference>
<sequence>MWADIFLWILALLAIFVVASIFYHFQSEPEIEKVIVIELAAKDQATSEMSQGNQHLLDGNAGYYQSPLPLYIQIFLASMTEPLPVPGR</sequence>
<dbReference type="Proteomes" id="UP000095282">
    <property type="component" value="Unplaced"/>
</dbReference>
<feature type="transmembrane region" description="Helical" evidence="1">
    <location>
        <begin position="6"/>
        <end position="25"/>
    </location>
</feature>
<protein>
    <submittedName>
        <fullName evidence="3">Inner membrane protein</fullName>
    </submittedName>
</protein>
<dbReference type="AlphaFoldDB" id="A0A1I7TID2"/>
<keyword evidence="1" id="KW-1133">Transmembrane helix</keyword>
<proteinExistence type="predicted"/>